<dbReference type="STRING" id="1314781.A0A165BPM9"/>
<name>A0A165BPM9_EXIGL</name>
<dbReference type="InParanoid" id="A0A165BPM9"/>
<dbReference type="AlphaFoldDB" id="A0A165BPM9"/>
<feature type="non-terminal residue" evidence="1">
    <location>
        <position position="1"/>
    </location>
</feature>
<reference evidence="1 2" key="1">
    <citation type="journal article" date="2016" name="Mol. Biol. Evol.">
        <title>Comparative Genomics of Early-Diverging Mushroom-Forming Fungi Provides Insights into the Origins of Lignocellulose Decay Capabilities.</title>
        <authorList>
            <person name="Nagy L.G."/>
            <person name="Riley R."/>
            <person name="Tritt A."/>
            <person name="Adam C."/>
            <person name="Daum C."/>
            <person name="Floudas D."/>
            <person name="Sun H."/>
            <person name="Yadav J.S."/>
            <person name="Pangilinan J."/>
            <person name="Larsson K.H."/>
            <person name="Matsuura K."/>
            <person name="Barry K."/>
            <person name="Labutti K."/>
            <person name="Kuo R."/>
            <person name="Ohm R.A."/>
            <person name="Bhattacharya S.S."/>
            <person name="Shirouzu T."/>
            <person name="Yoshinaga Y."/>
            <person name="Martin F.M."/>
            <person name="Grigoriev I.V."/>
            <person name="Hibbett D.S."/>
        </authorList>
    </citation>
    <scope>NUCLEOTIDE SEQUENCE [LARGE SCALE GENOMIC DNA]</scope>
    <source>
        <strain evidence="1 2">HHB12029</strain>
    </source>
</reference>
<gene>
    <name evidence="1" type="ORF">EXIGLDRAFT_629193</name>
</gene>
<dbReference type="Gene3D" id="3.60.130.30">
    <property type="match status" value="1"/>
</dbReference>
<dbReference type="OrthoDB" id="3020801at2759"/>
<keyword evidence="2" id="KW-1185">Reference proteome</keyword>
<evidence type="ECO:0008006" key="3">
    <source>
        <dbReference type="Google" id="ProtNLM"/>
    </source>
</evidence>
<accession>A0A165BPM9</accession>
<sequence>NLPFAAHTFNLGPYVRCLLHRDSLNWPRGICPVIVFGDFDHTTSGQFIMVEPKVVLELQHGDVFVFLSSLLTHGNAPLREGEERMSWTCWMAGGLMRWIAAGHQLVNQLTTRAQQSKYAAKVEEWRKKGRDSLLTFKDLCARVGESVES</sequence>
<evidence type="ECO:0000313" key="2">
    <source>
        <dbReference type="Proteomes" id="UP000077266"/>
    </source>
</evidence>
<evidence type="ECO:0000313" key="1">
    <source>
        <dbReference type="EMBL" id="KZV81023.1"/>
    </source>
</evidence>
<protein>
    <recommendedName>
        <fullName evidence="3">Fe2OG dioxygenase domain-containing protein</fullName>
    </recommendedName>
</protein>
<organism evidence="1 2">
    <name type="scientific">Exidia glandulosa HHB12029</name>
    <dbReference type="NCBI Taxonomy" id="1314781"/>
    <lineage>
        <taxon>Eukaryota</taxon>
        <taxon>Fungi</taxon>
        <taxon>Dikarya</taxon>
        <taxon>Basidiomycota</taxon>
        <taxon>Agaricomycotina</taxon>
        <taxon>Agaricomycetes</taxon>
        <taxon>Auriculariales</taxon>
        <taxon>Exidiaceae</taxon>
        <taxon>Exidia</taxon>
    </lineage>
</organism>
<dbReference type="EMBL" id="KV426427">
    <property type="protein sequence ID" value="KZV81023.1"/>
    <property type="molecule type" value="Genomic_DNA"/>
</dbReference>
<dbReference type="Proteomes" id="UP000077266">
    <property type="component" value="Unassembled WGS sequence"/>
</dbReference>
<proteinExistence type="predicted"/>